<comment type="caution">
    <text evidence="1">The sequence shown here is derived from an EMBL/GenBank/DDBJ whole genome shotgun (WGS) entry which is preliminary data.</text>
</comment>
<protein>
    <submittedName>
        <fullName evidence="1">Uncharacterized protein</fullName>
    </submittedName>
</protein>
<name>A0A645JVP1_9ZZZZ</name>
<organism evidence="1">
    <name type="scientific">bioreactor metagenome</name>
    <dbReference type="NCBI Taxonomy" id="1076179"/>
    <lineage>
        <taxon>unclassified sequences</taxon>
        <taxon>metagenomes</taxon>
        <taxon>ecological metagenomes</taxon>
    </lineage>
</organism>
<dbReference type="SUPFAM" id="SSF53187">
    <property type="entry name" value="Zn-dependent exopeptidases"/>
    <property type="match status" value="1"/>
</dbReference>
<dbReference type="Gene3D" id="3.40.630.10">
    <property type="entry name" value="Zn peptidases"/>
    <property type="match status" value="1"/>
</dbReference>
<proteinExistence type="predicted"/>
<gene>
    <name evidence="1" type="ORF">SDC9_211040</name>
</gene>
<reference evidence="1" key="1">
    <citation type="submission" date="2019-08" db="EMBL/GenBank/DDBJ databases">
        <authorList>
            <person name="Kucharzyk K."/>
            <person name="Murdoch R.W."/>
            <person name="Higgins S."/>
            <person name="Loffler F."/>
        </authorList>
    </citation>
    <scope>NUCLEOTIDE SEQUENCE</scope>
</reference>
<sequence>MVSKDSDIVKITEKNISAINGIEKFIYQYHGASDIRHPIVYGNTPTVGIGPLCGGLYGTDWTEWVDEKEYIDGIKMLASIIIDWCIE</sequence>
<accession>A0A645JVP1</accession>
<dbReference type="EMBL" id="VSSQ01142456">
    <property type="protein sequence ID" value="MPN63283.1"/>
    <property type="molecule type" value="Genomic_DNA"/>
</dbReference>
<dbReference type="AlphaFoldDB" id="A0A645JVP1"/>
<evidence type="ECO:0000313" key="1">
    <source>
        <dbReference type="EMBL" id="MPN63283.1"/>
    </source>
</evidence>